<proteinExistence type="predicted"/>
<reference evidence="1 2" key="1">
    <citation type="submission" date="2023-11" db="EMBL/GenBank/DDBJ databases">
        <authorList>
            <person name="Okamura Y."/>
        </authorList>
    </citation>
    <scope>NUCLEOTIDE SEQUENCE [LARGE SCALE GENOMIC DNA]</scope>
</reference>
<dbReference type="EMBL" id="CAVLEF010000007">
    <property type="protein sequence ID" value="CAK1545637.1"/>
    <property type="molecule type" value="Genomic_DNA"/>
</dbReference>
<dbReference type="Gene3D" id="1.20.58.60">
    <property type="match status" value="1"/>
</dbReference>
<gene>
    <name evidence="1" type="ORF">LNINA_LOCUS5262</name>
</gene>
<sequence>MSASFENSAMKSSFSLSSLKSAAYQNGLCEQLERPYHSLTKKRKEPCREAWRRSWGSAASGGSVGDDLWPLLQHHYEYIMDNQIIDSCKEANGELLLNNPSILHNGPRLLNPTSSYNRQWSLSQLIAEFTELCQWLTHVQEEIYSSPENLSSRKLRMNRMSELVSAESRRVKFIEQASAILDRIPEAGAEVTWRVEHLNVKWESLRLLLSPEQQQRDGDNSDTVDTAHELRCLRRWLHGMEGRLPPPSLTAARAAPYPELLRKLREHQVRGRYEPPATRSALCTLKRSEILPPILTFTFRLEARPLSSFDAIQSDNYARG</sequence>
<protein>
    <submittedName>
        <fullName evidence="1">Uncharacterized protein</fullName>
    </submittedName>
</protein>
<organism evidence="1 2">
    <name type="scientific">Leptosia nina</name>
    <dbReference type="NCBI Taxonomy" id="320188"/>
    <lineage>
        <taxon>Eukaryota</taxon>
        <taxon>Metazoa</taxon>
        <taxon>Ecdysozoa</taxon>
        <taxon>Arthropoda</taxon>
        <taxon>Hexapoda</taxon>
        <taxon>Insecta</taxon>
        <taxon>Pterygota</taxon>
        <taxon>Neoptera</taxon>
        <taxon>Endopterygota</taxon>
        <taxon>Lepidoptera</taxon>
        <taxon>Glossata</taxon>
        <taxon>Ditrysia</taxon>
        <taxon>Papilionoidea</taxon>
        <taxon>Pieridae</taxon>
        <taxon>Pierinae</taxon>
        <taxon>Leptosia</taxon>
    </lineage>
</organism>
<comment type="caution">
    <text evidence="1">The sequence shown here is derived from an EMBL/GenBank/DDBJ whole genome shotgun (WGS) entry which is preliminary data.</text>
</comment>
<dbReference type="Proteomes" id="UP001497472">
    <property type="component" value="Unassembled WGS sequence"/>
</dbReference>
<evidence type="ECO:0000313" key="2">
    <source>
        <dbReference type="Proteomes" id="UP001497472"/>
    </source>
</evidence>
<keyword evidence="2" id="KW-1185">Reference proteome</keyword>
<evidence type="ECO:0000313" key="1">
    <source>
        <dbReference type="EMBL" id="CAK1545637.1"/>
    </source>
</evidence>
<dbReference type="AlphaFoldDB" id="A0AAV1JAZ2"/>
<name>A0AAV1JAZ2_9NEOP</name>
<accession>A0AAV1JAZ2</accession>